<dbReference type="Gene3D" id="1.10.1740.10">
    <property type="match status" value="1"/>
</dbReference>
<keyword evidence="2" id="KW-0805">Transcription regulation</keyword>
<dbReference type="GO" id="GO:0016987">
    <property type="term" value="F:sigma factor activity"/>
    <property type="evidence" value="ECO:0007669"/>
    <property type="project" value="UniProtKB-KW"/>
</dbReference>
<dbReference type="SUPFAM" id="SSF88659">
    <property type="entry name" value="Sigma3 and sigma4 domains of RNA polymerase sigma factors"/>
    <property type="match status" value="1"/>
</dbReference>
<protein>
    <submittedName>
        <fullName evidence="8">Sigma-70 family RNA polymerase sigma factor</fullName>
    </submittedName>
</protein>
<dbReference type="InterPro" id="IPR039425">
    <property type="entry name" value="RNA_pol_sigma-70-like"/>
</dbReference>
<dbReference type="Pfam" id="PF04542">
    <property type="entry name" value="Sigma70_r2"/>
    <property type="match status" value="1"/>
</dbReference>
<keyword evidence="3" id="KW-0731">Sigma factor</keyword>
<evidence type="ECO:0000313" key="9">
    <source>
        <dbReference type="Proteomes" id="UP001162318"/>
    </source>
</evidence>
<comment type="similarity">
    <text evidence="1">Belongs to the sigma-70 factor family. ECF subfamily.</text>
</comment>
<sequence length="198" mass="22286">MPMRHARALAGERRIAAQSADPDPGEDAHEIGGKASRIEGLYREEAPRLTRYFRRRIGEADEAPDLVQEAFARLAAFMAREGLANPAPYLQRIARNLLFERSRRRARRMAAAHVAIGEEADIAVPPAQEEALAHADLMARYEDAVQRLPDRTREAFLLHRLDELTYREIAERLGISIPTVQYHVGRALAQISTALETE</sequence>
<evidence type="ECO:0000256" key="4">
    <source>
        <dbReference type="ARBA" id="ARBA00023163"/>
    </source>
</evidence>
<proteinExistence type="inferred from homology"/>
<feature type="compositionally biased region" description="Basic and acidic residues" evidence="5">
    <location>
        <begin position="26"/>
        <end position="36"/>
    </location>
</feature>
<dbReference type="NCBIfam" id="TIGR02937">
    <property type="entry name" value="sigma70-ECF"/>
    <property type="match status" value="1"/>
</dbReference>
<reference evidence="8" key="1">
    <citation type="submission" date="2022-09" db="EMBL/GenBank/DDBJ databases">
        <title>Intensive care unit water sources are persistently colonized with multi-drug resistant bacteria and are the site of extensive horizontal gene transfer of antibiotic resistance genes.</title>
        <authorList>
            <person name="Diorio-Toth L."/>
        </authorList>
    </citation>
    <scope>NUCLEOTIDE SEQUENCE</scope>
    <source>
        <strain evidence="8">GD03659</strain>
    </source>
</reference>
<dbReference type="PANTHER" id="PTHR43133:SF63">
    <property type="entry name" value="RNA POLYMERASE SIGMA FACTOR FECI-RELATED"/>
    <property type="match status" value="1"/>
</dbReference>
<dbReference type="GO" id="GO:0006352">
    <property type="term" value="P:DNA-templated transcription initiation"/>
    <property type="evidence" value="ECO:0007669"/>
    <property type="project" value="InterPro"/>
</dbReference>
<evidence type="ECO:0000256" key="5">
    <source>
        <dbReference type="SAM" id="MobiDB-lite"/>
    </source>
</evidence>
<dbReference type="SUPFAM" id="SSF88946">
    <property type="entry name" value="Sigma2 domain of RNA polymerase sigma factors"/>
    <property type="match status" value="1"/>
</dbReference>
<accession>A0AA42WSQ3</accession>
<evidence type="ECO:0000256" key="3">
    <source>
        <dbReference type="ARBA" id="ARBA00023082"/>
    </source>
</evidence>
<evidence type="ECO:0000259" key="7">
    <source>
        <dbReference type="Pfam" id="PF08281"/>
    </source>
</evidence>
<feature type="domain" description="RNA polymerase sigma-70 region 2" evidence="6">
    <location>
        <begin position="41"/>
        <end position="108"/>
    </location>
</feature>
<dbReference type="InterPro" id="IPR013325">
    <property type="entry name" value="RNA_pol_sigma_r2"/>
</dbReference>
<comment type="caution">
    <text evidence="8">The sequence shown here is derived from an EMBL/GenBank/DDBJ whole genome shotgun (WGS) entry which is preliminary data.</text>
</comment>
<keyword evidence="4" id="KW-0804">Transcription</keyword>
<dbReference type="InterPro" id="IPR007627">
    <property type="entry name" value="RNA_pol_sigma70_r2"/>
</dbReference>
<dbReference type="GO" id="GO:0003677">
    <property type="term" value="F:DNA binding"/>
    <property type="evidence" value="ECO:0007669"/>
    <property type="project" value="InterPro"/>
</dbReference>
<evidence type="ECO:0000259" key="6">
    <source>
        <dbReference type="Pfam" id="PF04542"/>
    </source>
</evidence>
<dbReference type="CDD" id="cd06171">
    <property type="entry name" value="Sigma70_r4"/>
    <property type="match status" value="1"/>
</dbReference>
<dbReference type="RefSeq" id="WP_279606706.1">
    <property type="nucleotide sequence ID" value="NZ_JAOCKX010000008.1"/>
</dbReference>
<evidence type="ECO:0000256" key="1">
    <source>
        <dbReference type="ARBA" id="ARBA00010641"/>
    </source>
</evidence>
<evidence type="ECO:0000313" key="8">
    <source>
        <dbReference type="EMBL" id="MDH2131105.1"/>
    </source>
</evidence>
<evidence type="ECO:0000256" key="2">
    <source>
        <dbReference type="ARBA" id="ARBA00023015"/>
    </source>
</evidence>
<gene>
    <name evidence="8" type="ORF">N5J77_08215</name>
</gene>
<dbReference type="EMBL" id="JAOCKX010000008">
    <property type="protein sequence ID" value="MDH2131105.1"/>
    <property type="molecule type" value="Genomic_DNA"/>
</dbReference>
<dbReference type="InterPro" id="IPR013249">
    <property type="entry name" value="RNA_pol_sigma70_r4_t2"/>
</dbReference>
<dbReference type="PANTHER" id="PTHR43133">
    <property type="entry name" value="RNA POLYMERASE ECF-TYPE SIGMA FACTO"/>
    <property type="match status" value="1"/>
</dbReference>
<dbReference type="Pfam" id="PF08281">
    <property type="entry name" value="Sigma70_r4_2"/>
    <property type="match status" value="1"/>
</dbReference>
<feature type="region of interest" description="Disordered" evidence="5">
    <location>
        <begin position="8"/>
        <end position="36"/>
    </location>
</feature>
<dbReference type="AlphaFoldDB" id="A0AA42WSQ3"/>
<dbReference type="InterPro" id="IPR036388">
    <property type="entry name" value="WH-like_DNA-bd_sf"/>
</dbReference>
<organism evidence="8 9">
    <name type="scientific">Sphingobium yanoikuyae</name>
    <name type="common">Sphingomonas yanoikuyae</name>
    <dbReference type="NCBI Taxonomy" id="13690"/>
    <lineage>
        <taxon>Bacteria</taxon>
        <taxon>Pseudomonadati</taxon>
        <taxon>Pseudomonadota</taxon>
        <taxon>Alphaproteobacteria</taxon>
        <taxon>Sphingomonadales</taxon>
        <taxon>Sphingomonadaceae</taxon>
        <taxon>Sphingobium</taxon>
    </lineage>
</organism>
<dbReference type="Gene3D" id="1.10.10.10">
    <property type="entry name" value="Winged helix-like DNA-binding domain superfamily/Winged helix DNA-binding domain"/>
    <property type="match status" value="1"/>
</dbReference>
<dbReference type="Proteomes" id="UP001162318">
    <property type="component" value="Unassembled WGS sequence"/>
</dbReference>
<feature type="domain" description="RNA polymerase sigma factor 70 region 4 type 2" evidence="7">
    <location>
        <begin position="140"/>
        <end position="190"/>
    </location>
</feature>
<name>A0AA42WSQ3_SPHYA</name>
<dbReference type="InterPro" id="IPR014284">
    <property type="entry name" value="RNA_pol_sigma-70_dom"/>
</dbReference>
<dbReference type="InterPro" id="IPR013324">
    <property type="entry name" value="RNA_pol_sigma_r3/r4-like"/>
</dbReference>